<evidence type="ECO:0000256" key="4">
    <source>
        <dbReference type="SAM" id="Coils"/>
    </source>
</evidence>
<sequence>MYLFSKTLLRRVLLVRKNYVFYTTSKYDLDLAIKGVSLRNYIKRLEHEYEGLLKLNNYTANSRFHQLQPLINALNERKDAVENIQNLSELLNEKDDDIRKLAEEEKLTFESRIKSIDEKLLEAILPSDKEDECNSIVLEVNAGVGGQEAMLFANELFEMYCNFAEHQGWETQIADYSPVDIGGIRHASALINGPQVFQFFKHEAGVHRVQRIPTTEKAGRIHTSTVSVVALPQPTEIEVNIDNKDLKIETKRASGAGGQHVNTTESAVRVTHLPTGFSVECQVDRSQVKNRQIALAKLRALIYQRDLEEQIARNENMRKNQVRSNFRNEKIRTYNFPQDRITDHRLQGCNVHNLKGFLQGNDALGSLIKKLDQQYKIETLLNLCRCYFGFFGSFISDNMQESGADVTTDQSLTFADITSPSQLQEVTLDQDNTFSSEYFPSKEKRKIIILEAKTNLNAK</sequence>
<comment type="similarity">
    <text evidence="1">Belongs to the prokaryotic/mitochondrial release factor family.</text>
</comment>
<dbReference type="FunFam" id="3.30.160.20:FF:000004">
    <property type="entry name" value="Peptide chain release factor 1"/>
    <property type="match status" value="1"/>
</dbReference>
<protein>
    <submittedName>
        <fullName evidence="6">Peptide chain release factor 1-like, mitochondrial</fullName>
    </submittedName>
</protein>
<dbReference type="FunFam" id="3.30.70.1660:FF:000030">
    <property type="entry name" value="Peptide chain release factor 1-like, mitochondrial"/>
    <property type="match status" value="1"/>
</dbReference>
<dbReference type="GO" id="GO:0005737">
    <property type="term" value="C:cytoplasm"/>
    <property type="evidence" value="ECO:0007669"/>
    <property type="project" value="UniProtKB-ARBA"/>
</dbReference>
<keyword evidence="3" id="KW-0648">Protein biosynthesis</keyword>
<evidence type="ECO:0000256" key="3">
    <source>
        <dbReference type="ARBA" id="ARBA00022917"/>
    </source>
</evidence>
<keyword evidence="4" id="KW-0175">Coiled coil</keyword>
<dbReference type="Gene3D" id="6.10.140.1950">
    <property type="match status" value="1"/>
</dbReference>
<gene>
    <name evidence="6" type="primary">AUGUSTUS-3.0.2_33022</name>
    <name evidence="6" type="ORF">TcasGA2_TC033022</name>
</gene>
<dbReference type="Gene3D" id="3.30.70.1660">
    <property type="match status" value="2"/>
</dbReference>
<evidence type="ECO:0000313" key="6">
    <source>
        <dbReference type="EMBL" id="KYB27532.1"/>
    </source>
</evidence>
<proteinExistence type="inferred from homology"/>
<dbReference type="EMBL" id="KQ971342">
    <property type="protein sequence ID" value="KYB27532.1"/>
    <property type="molecule type" value="Genomic_DNA"/>
</dbReference>
<dbReference type="Proteomes" id="UP000007266">
    <property type="component" value="Linkage group 5"/>
</dbReference>
<dbReference type="SUPFAM" id="SSF75620">
    <property type="entry name" value="Release factor"/>
    <property type="match status" value="1"/>
</dbReference>
<dbReference type="PANTHER" id="PTHR43804:SF7">
    <property type="entry name" value="LD18447P"/>
    <property type="match status" value="1"/>
</dbReference>
<feature type="domain" description="Prokaryotic-type class I peptide chain release factors" evidence="5">
    <location>
        <begin position="252"/>
        <end position="268"/>
    </location>
</feature>
<dbReference type="InterPro" id="IPR050057">
    <property type="entry name" value="Prokaryotic/Mito_RF"/>
</dbReference>
<dbReference type="PROSITE" id="PS00745">
    <property type="entry name" value="RF_PROK_I"/>
    <property type="match status" value="1"/>
</dbReference>
<dbReference type="InterPro" id="IPR045853">
    <property type="entry name" value="Pep_chain_release_fac_I_sf"/>
</dbReference>
<name>A0A139WHU5_TRICA</name>
<dbReference type="InParanoid" id="A0A139WHU5"/>
<evidence type="ECO:0000256" key="1">
    <source>
        <dbReference type="ARBA" id="ARBA00010835"/>
    </source>
</evidence>
<evidence type="ECO:0000256" key="2">
    <source>
        <dbReference type="ARBA" id="ARBA00022481"/>
    </source>
</evidence>
<dbReference type="FunCoup" id="A0A139WHU5">
    <property type="interactions" value="1490"/>
</dbReference>
<keyword evidence="2" id="KW-0488">Methylation</keyword>
<dbReference type="InterPro" id="IPR005139">
    <property type="entry name" value="PCRF"/>
</dbReference>
<organism evidence="6 7">
    <name type="scientific">Tribolium castaneum</name>
    <name type="common">Red flour beetle</name>
    <dbReference type="NCBI Taxonomy" id="7070"/>
    <lineage>
        <taxon>Eukaryota</taxon>
        <taxon>Metazoa</taxon>
        <taxon>Ecdysozoa</taxon>
        <taxon>Arthropoda</taxon>
        <taxon>Hexapoda</taxon>
        <taxon>Insecta</taxon>
        <taxon>Pterygota</taxon>
        <taxon>Neoptera</taxon>
        <taxon>Endopterygota</taxon>
        <taxon>Coleoptera</taxon>
        <taxon>Polyphaga</taxon>
        <taxon>Cucujiformia</taxon>
        <taxon>Tenebrionidae</taxon>
        <taxon>Tenebrionidae incertae sedis</taxon>
        <taxon>Tribolium</taxon>
    </lineage>
</organism>
<dbReference type="Pfam" id="PF00472">
    <property type="entry name" value="RF-1"/>
    <property type="match status" value="1"/>
</dbReference>
<feature type="coiled-coil region" evidence="4">
    <location>
        <begin position="70"/>
        <end position="107"/>
    </location>
</feature>
<keyword evidence="7" id="KW-1185">Reference proteome</keyword>
<dbReference type="AlphaFoldDB" id="A0A139WHU5"/>
<dbReference type="Pfam" id="PF03462">
    <property type="entry name" value="PCRF"/>
    <property type="match status" value="1"/>
</dbReference>
<reference evidence="6 7" key="2">
    <citation type="journal article" date="2010" name="Nucleic Acids Res.">
        <title>BeetleBase in 2010: revisions to provide comprehensive genomic information for Tribolium castaneum.</title>
        <authorList>
            <person name="Kim H.S."/>
            <person name="Murphy T."/>
            <person name="Xia J."/>
            <person name="Caragea D."/>
            <person name="Park Y."/>
            <person name="Beeman R.W."/>
            <person name="Lorenzen M.D."/>
            <person name="Butcher S."/>
            <person name="Manak J.R."/>
            <person name="Brown S.J."/>
        </authorList>
    </citation>
    <scope>GENOME REANNOTATION</scope>
    <source>
        <strain evidence="6 7">Georgia GA2</strain>
    </source>
</reference>
<dbReference type="STRING" id="7070.A0A139WHU5"/>
<reference evidence="6 7" key="1">
    <citation type="journal article" date="2008" name="Nature">
        <title>The genome of the model beetle and pest Tribolium castaneum.</title>
        <authorList>
            <consortium name="Tribolium Genome Sequencing Consortium"/>
            <person name="Richards S."/>
            <person name="Gibbs R.A."/>
            <person name="Weinstock G.M."/>
            <person name="Brown S.J."/>
            <person name="Denell R."/>
            <person name="Beeman R.W."/>
            <person name="Gibbs R."/>
            <person name="Beeman R.W."/>
            <person name="Brown S.J."/>
            <person name="Bucher G."/>
            <person name="Friedrich M."/>
            <person name="Grimmelikhuijzen C.J."/>
            <person name="Klingler M."/>
            <person name="Lorenzen M."/>
            <person name="Richards S."/>
            <person name="Roth S."/>
            <person name="Schroder R."/>
            <person name="Tautz D."/>
            <person name="Zdobnov E.M."/>
            <person name="Muzny D."/>
            <person name="Gibbs R.A."/>
            <person name="Weinstock G.M."/>
            <person name="Attaway T."/>
            <person name="Bell S."/>
            <person name="Buhay C.J."/>
            <person name="Chandrabose M.N."/>
            <person name="Chavez D."/>
            <person name="Clerk-Blankenburg K.P."/>
            <person name="Cree A."/>
            <person name="Dao M."/>
            <person name="Davis C."/>
            <person name="Chacko J."/>
            <person name="Dinh H."/>
            <person name="Dugan-Rocha S."/>
            <person name="Fowler G."/>
            <person name="Garner T.T."/>
            <person name="Garnes J."/>
            <person name="Gnirke A."/>
            <person name="Hawes A."/>
            <person name="Hernandez J."/>
            <person name="Hines S."/>
            <person name="Holder M."/>
            <person name="Hume J."/>
            <person name="Jhangiani S.N."/>
            <person name="Joshi V."/>
            <person name="Khan Z.M."/>
            <person name="Jackson L."/>
            <person name="Kovar C."/>
            <person name="Kowis A."/>
            <person name="Lee S."/>
            <person name="Lewis L.R."/>
            <person name="Margolis J."/>
            <person name="Morgan M."/>
            <person name="Nazareth L.V."/>
            <person name="Nguyen N."/>
            <person name="Okwuonu G."/>
            <person name="Parker D."/>
            <person name="Richards S."/>
            <person name="Ruiz S.J."/>
            <person name="Santibanez J."/>
            <person name="Savard J."/>
            <person name="Scherer S.E."/>
            <person name="Schneider B."/>
            <person name="Sodergren E."/>
            <person name="Tautz D."/>
            <person name="Vattahil S."/>
            <person name="Villasana D."/>
            <person name="White C.S."/>
            <person name="Wright R."/>
            <person name="Park Y."/>
            <person name="Beeman R.W."/>
            <person name="Lord J."/>
            <person name="Oppert B."/>
            <person name="Lorenzen M."/>
            <person name="Brown S."/>
            <person name="Wang L."/>
            <person name="Savard J."/>
            <person name="Tautz D."/>
            <person name="Richards S."/>
            <person name="Weinstock G."/>
            <person name="Gibbs R.A."/>
            <person name="Liu Y."/>
            <person name="Worley K."/>
            <person name="Weinstock G."/>
            <person name="Elsik C.G."/>
            <person name="Reese J.T."/>
            <person name="Elhaik E."/>
            <person name="Landan G."/>
            <person name="Graur D."/>
            <person name="Arensburger P."/>
            <person name="Atkinson P."/>
            <person name="Beeman R.W."/>
            <person name="Beidler J."/>
            <person name="Brown S.J."/>
            <person name="Demuth J.P."/>
            <person name="Drury D.W."/>
            <person name="Du Y.Z."/>
            <person name="Fujiwara H."/>
            <person name="Lorenzen M."/>
            <person name="Maselli V."/>
            <person name="Osanai M."/>
            <person name="Park Y."/>
            <person name="Robertson H.M."/>
            <person name="Tu Z."/>
            <person name="Wang J.J."/>
            <person name="Wang S."/>
            <person name="Richards S."/>
            <person name="Song H."/>
            <person name="Zhang L."/>
            <person name="Sodergren E."/>
            <person name="Werner D."/>
            <person name="Stanke M."/>
            <person name="Morgenstern B."/>
            <person name="Solovyev V."/>
            <person name="Kosarev P."/>
            <person name="Brown G."/>
            <person name="Chen H.C."/>
            <person name="Ermolaeva O."/>
            <person name="Hlavina W."/>
            <person name="Kapustin Y."/>
            <person name="Kiryutin B."/>
            <person name="Kitts P."/>
            <person name="Maglott D."/>
            <person name="Pruitt K."/>
            <person name="Sapojnikov V."/>
            <person name="Souvorov A."/>
            <person name="Mackey A.J."/>
            <person name="Waterhouse R.M."/>
            <person name="Wyder S."/>
            <person name="Zdobnov E.M."/>
            <person name="Zdobnov E.M."/>
            <person name="Wyder S."/>
            <person name="Kriventseva E.V."/>
            <person name="Kadowaki T."/>
            <person name="Bork P."/>
            <person name="Aranda M."/>
            <person name="Bao R."/>
            <person name="Beermann A."/>
            <person name="Berns N."/>
            <person name="Bolognesi R."/>
            <person name="Bonneton F."/>
            <person name="Bopp D."/>
            <person name="Brown S.J."/>
            <person name="Bucher G."/>
            <person name="Butts T."/>
            <person name="Chaumot A."/>
            <person name="Denell R.E."/>
            <person name="Ferrier D.E."/>
            <person name="Friedrich M."/>
            <person name="Gordon C.M."/>
            <person name="Jindra M."/>
            <person name="Klingler M."/>
            <person name="Lan Q."/>
            <person name="Lattorff H.M."/>
            <person name="Laudet V."/>
            <person name="von Levetsow C."/>
            <person name="Liu Z."/>
            <person name="Lutz R."/>
            <person name="Lynch J.A."/>
            <person name="da Fonseca R.N."/>
            <person name="Posnien N."/>
            <person name="Reuter R."/>
            <person name="Roth S."/>
            <person name="Savard J."/>
            <person name="Schinko J.B."/>
            <person name="Schmitt C."/>
            <person name="Schoppmeier M."/>
            <person name="Schroder R."/>
            <person name="Shippy T.D."/>
            <person name="Simonnet F."/>
            <person name="Marques-Souza H."/>
            <person name="Tautz D."/>
            <person name="Tomoyasu Y."/>
            <person name="Trauner J."/>
            <person name="Van der Zee M."/>
            <person name="Vervoort M."/>
            <person name="Wittkopp N."/>
            <person name="Wimmer E.A."/>
            <person name="Yang X."/>
            <person name="Jones A.K."/>
            <person name="Sattelle D.B."/>
            <person name="Ebert P.R."/>
            <person name="Nelson D."/>
            <person name="Scott J.G."/>
            <person name="Beeman R.W."/>
            <person name="Muthukrishnan S."/>
            <person name="Kramer K.J."/>
            <person name="Arakane Y."/>
            <person name="Beeman R.W."/>
            <person name="Zhu Q."/>
            <person name="Hogenkamp D."/>
            <person name="Dixit R."/>
            <person name="Oppert B."/>
            <person name="Jiang H."/>
            <person name="Zou Z."/>
            <person name="Marshall J."/>
            <person name="Elpidina E."/>
            <person name="Vinokurov K."/>
            <person name="Oppert C."/>
            <person name="Zou Z."/>
            <person name="Evans J."/>
            <person name="Lu Z."/>
            <person name="Zhao P."/>
            <person name="Sumathipala N."/>
            <person name="Altincicek B."/>
            <person name="Vilcinskas A."/>
            <person name="Williams M."/>
            <person name="Hultmark D."/>
            <person name="Hetru C."/>
            <person name="Jiang H."/>
            <person name="Grimmelikhuijzen C.J."/>
            <person name="Hauser F."/>
            <person name="Cazzamali G."/>
            <person name="Williamson M."/>
            <person name="Park Y."/>
            <person name="Li B."/>
            <person name="Tanaka Y."/>
            <person name="Predel R."/>
            <person name="Neupert S."/>
            <person name="Schachtner J."/>
            <person name="Verleyen P."/>
            <person name="Raible F."/>
            <person name="Bork P."/>
            <person name="Friedrich M."/>
            <person name="Walden K.K."/>
            <person name="Robertson H.M."/>
            <person name="Angeli S."/>
            <person name="Foret S."/>
            <person name="Bucher G."/>
            <person name="Schuetz S."/>
            <person name="Maleszka R."/>
            <person name="Wimmer E.A."/>
            <person name="Beeman R.W."/>
            <person name="Lorenzen M."/>
            <person name="Tomoyasu Y."/>
            <person name="Miller S.C."/>
            <person name="Grossmann D."/>
            <person name="Bucher G."/>
        </authorList>
    </citation>
    <scope>NUCLEOTIDE SEQUENCE [LARGE SCALE GENOMIC DNA]</scope>
    <source>
        <strain evidence="6 7">Georgia GA2</strain>
    </source>
</reference>
<dbReference type="OMA" id="DHRVGFK"/>
<dbReference type="PANTHER" id="PTHR43804">
    <property type="entry name" value="LD18447P"/>
    <property type="match status" value="1"/>
</dbReference>
<dbReference type="Gene3D" id="3.30.160.20">
    <property type="match status" value="1"/>
</dbReference>
<evidence type="ECO:0000313" key="7">
    <source>
        <dbReference type="Proteomes" id="UP000007266"/>
    </source>
</evidence>
<dbReference type="SMART" id="SM00937">
    <property type="entry name" value="PCRF"/>
    <property type="match status" value="1"/>
</dbReference>
<dbReference type="InterPro" id="IPR000352">
    <property type="entry name" value="Pep_chain_release_fac_I"/>
</dbReference>
<evidence type="ECO:0000259" key="5">
    <source>
        <dbReference type="PROSITE" id="PS00745"/>
    </source>
</evidence>
<dbReference type="GO" id="GO:0003747">
    <property type="term" value="F:translation release factor activity"/>
    <property type="evidence" value="ECO:0007669"/>
    <property type="project" value="InterPro"/>
</dbReference>
<accession>A0A139WHU5</accession>